<dbReference type="PIRSF" id="PIRSF000808">
    <property type="entry name" value="GalT"/>
    <property type="match status" value="1"/>
</dbReference>
<feature type="domain" description="Galactose-1-phosphate uridyl transferase C-terminal" evidence="11">
    <location>
        <begin position="188"/>
        <end position="296"/>
    </location>
</feature>
<dbReference type="EMBL" id="CP046457">
    <property type="protein sequence ID" value="QGT98925.1"/>
    <property type="molecule type" value="Genomic_DNA"/>
</dbReference>
<dbReference type="UniPathway" id="UPA00214"/>
<protein>
    <submittedName>
        <fullName evidence="12">Galactose-1-phosphate uridylyltransferase</fullName>
        <ecNumber evidence="12">2.7.7.10</ecNumber>
    </submittedName>
</protein>
<dbReference type="Proteomes" id="UP000426444">
    <property type="component" value="Chromosome"/>
</dbReference>
<dbReference type="GO" id="GO:0008108">
    <property type="term" value="F:UDP-glucose:hexose-1-phosphate uridylyltransferase activity"/>
    <property type="evidence" value="ECO:0007669"/>
    <property type="project" value="InterPro"/>
</dbReference>
<evidence type="ECO:0000259" key="11">
    <source>
        <dbReference type="Pfam" id="PF02744"/>
    </source>
</evidence>
<accession>A0A6I6DC59</accession>
<evidence type="ECO:0000256" key="2">
    <source>
        <dbReference type="ARBA" id="ARBA00022679"/>
    </source>
</evidence>
<dbReference type="Pfam" id="PF02744">
    <property type="entry name" value="GalP_UDP_tr_C"/>
    <property type="match status" value="1"/>
</dbReference>
<evidence type="ECO:0000256" key="4">
    <source>
        <dbReference type="ARBA" id="ARBA00022723"/>
    </source>
</evidence>
<evidence type="ECO:0000256" key="9">
    <source>
        <dbReference type="PIRSR" id="PIRSR000808-3"/>
    </source>
</evidence>
<feature type="domain" description="Galactose-1-phosphate uridyl transferase N-terminal" evidence="10">
    <location>
        <begin position="5"/>
        <end position="181"/>
    </location>
</feature>
<dbReference type="GO" id="GO:0017103">
    <property type="term" value="F:UTP:galactose-1-phosphate uridylyltransferase activity"/>
    <property type="evidence" value="ECO:0007669"/>
    <property type="project" value="UniProtKB-EC"/>
</dbReference>
<dbReference type="InterPro" id="IPR005850">
    <property type="entry name" value="GalP_Utransf_C"/>
</dbReference>
<comment type="cofactor">
    <cofactor evidence="9">
        <name>Zn(2+)</name>
        <dbReference type="ChEBI" id="CHEBI:29105"/>
    </cofactor>
    <text evidence="9">Binds 1 zinc ion per subunit.</text>
</comment>
<keyword evidence="13" id="KW-1185">Reference proteome</keyword>
<dbReference type="KEGG" id="salq:SYNTR_0332"/>
<reference evidence="13" key="1">
    <citation type="journal article" date="2019" name="Microbiology">
        <title>Complete Genome Sequence of an Uncultured Bacterium of the Candidate Phylum Bipolaricaulota.</title>
        <authorList>
            <person name="Kadnikov V.V."/>
            <person name="Mardanov A.V."/>
            <person name="Beletsky A.V."/>
            <person name="Frank Y.A."/>
            <person name="Karnachuk O.V."/>
            <person name="Ravin N.V."/>
        </authorList>
    </citation>
    <scope>NUCLEOTIDE SEQUENCE [LARGE SCALE GENOMIC DNA]</scope>
</reference>
<feature type="active site" description="Tele-UMP-histidine intermediate" evidence="8">
    <location>
        <position position="171"/>
    </location>
</feature>
<evidence type="ECO:0000256" key="3">
    <source>
        <dbReference type="ARBA" id="ARBA00022695"/>
    </source>
</evidence>
<keyword evidence="5 9" id="KW-0862">Zinc</keyword>
<evidence type="ECO:0000256" key="1">
    <source>
        <dbReference type="ARBA" id="ARBA00010951"/>
    </source>
</evidence>
<dbReference type="Gene3D" id="3.30.428.10">
    <property type="entry name" value="HIT-like"/>
    <property type="match status" value="2"/>
</dbReference>
<keyword evidence="7" id="KW-0119">Carbohydrate metabolism</keyword>
<evidence type="ECO:0000256" key="8">
    <source>
        <dbReference type="PIRSR" id="PIRSR000808-1"/>
    </source>
</evidence>
<feature type="binding site" evidence="9">
    <location>
        <position position="118"/>
    </location>
    <ligand>
        <name>Zn(2+)</name>
        <dbReference type="ChEBI" id="CHEBI:29105"/>
    </ligand>
</feature>
<name>A0A6I6DC59_9FIRM</name>
<keyword evidence="4 9" id="KW-0479">Metal-binding</keyword>
<feature type="binding site" evidence="9">
    <location>
        <position position="45"/>
    </location>
    <ligand>
        <name>Zn(2+)</name>
        <dbReference type="ChEBI" id="CHEBI:29105"/>
    </ligand>
</feature>
<dbReference type="InterPro" id="IPR036265">
    <property type="entry name" value="HIT-like_sf"/>
</dbReference>
<organism evidence="12 13">
    <name type="scientific">Candidatus Syntrophocurvum alkaliphilum</name>
    <dbReference type="NCBI Taxonomy" id="2293317"/>
    <lineage>
        <taxon>Bacteria</taxon>
        <taxon>Bacillati</taxon>
        <taxon>Bacillota</taxon>
        <taxon>Clostridia</taxon>
        <taxon>Eubacteriales</taxon>
        <taxon>Syntrophomonadaceae</taxon>
        <taxon>Candidatus Syntrophocurvum</taxon>
    </lineage>
</organism>
<gene>
    <name evidence="12" type="ORF">SYNTR_0332</name>
</gene>
<dbReference type="Pfam" id="PF01087">
    <property type="entry name" value="GalP_UDP_transf"/>
    <property type="match status" value="1"/>
</dbReference>
<dbReference type="PANTHER" id="PTHR42763">
    <property type="entry name" value="ADP-GLUCOSE PHOSPHORYLASE"/>
    <property type="match status" value="1"/>
</dbReference>
<keyword evidence="2 12" id="KW-0808">Transferase</keyword>
<evidence type="ECO:0000256" key="6">
    <source>
        <dbReference type="ARBA" id="ARBA00023144"/>
    </source>
</evidence>
<comment type="similarity">
    <text evidence="1">Belongs to the galactose-1-phosphate uridylyltransferase type 1 family.</text>
</comment>
<dbReference type="EC" id="2.7.7.10" evidence="12"/>
<sequence>MPELRKDMVRNNWVVVATERALKPNDFPINKKDVSYETETSSIHCPFCEGNESYTPPEIFAYRDENIPKNYPGWSVRIIPNKFAAFELTGELKQEVSGVFSSCNGVGHHEVVVETPEHGTEFHEFNLNRIELIINTFIIRYNVLLKDPRIKYIQIYKNRGLFAGASLDHSHSQIVGLPIVPEQNKGLTEYYLENERCLLCDIIEQECMYKKRIVYETELFLVICPYASRFSYEMWVLPKEHREHFGDISENEVKELSVVIKKATSVIVDCLNNASYNFIINTSSVNTPQNPSDHWFVEVIPRLIVPSALEVSTGYYINPAAPEVSAELLRKEFKNID</sequence>
<evidence type="ECO:0000259" key="10">
    <source>
        <dbReference type="Pfam" id="PF01087"/>
    </source>
</evidence>
<keyword evidence="3 12" id="KW-0548">Nucleotidyltransferase</keyword>
<feature type="binding site" evidence="9">
    <location>
        <position position="48"/>
    </location>
    <ligand>
        <name>Zn(2+)</name>
        <dbReference type="ChEBI" id="CHEBI:29105"/>
    </ligand>
</feature>
<evidence type="ECO:0000256" key="7">
    <source>
        <dbReference type="ARBA" id="ARBA00023277"/>
    </source>
</evidence>
<dbReference type="RefSeq" id="WP_156202869.1">
    <property type="nucleotide sequence ID" value="NZ_CP046457.1"/>
</dbReference>
<dbReference type="OrthoDB" id="9769064at2"/>
<dbReference type="AlphaFoldDB" id="A0A6I6DC59"/>
<feature type="binding site" evidence="9">
    <location>
        <position position="169"/>
    </location>
    <ligand>
        <name>Zn(2+)</name>
        <dbReference type="ChEBI" id="CHEBI:29105"/>
    </ligand>
</feature>
<dbReference type="GO" id="GO:0008270">
    <property type="term" value="F:zinc ion binding"/>
    <property type="evidence" value="ECO:0007669"/>
    <property type="project" value="InterPro"/>
</dbReference>
<proteinExistence type="inferred from homology"/>
<evidence type="ECO:0000313" key="12">
    <source>
        <dbReference type="EMBL" id="QGT98925.1"/>
    </source>
</evidence>
<dbReference type="InterPro" id="IPR005849">
    <property type="entry name" value="GalP_Utransf_N"/>
</dbReference>
<dbReference type="InterPro" id="IPR053177">
    <property type="entry name" value="ADP-glucose_phosphorylase"/>
</dbReference>
<evidence type="ECO:0000256" key="5">
    <source>
        <dbReference type="ARBA" id="ARBA00022833"/>
    </source>
</evidence>
<evidence type="ECO:0000313" key="13">
    <source>
        <dbReference type="Proteomes" id="UP000426444"/>
    </source>
</evidence>
<dbReference type="GO" id="GO:0006012">
    <property type="term" value="P:galactose metabolic process"/>
    <property type="evidence" value="ECO:0007669"/>
    <property type="project" value="UniProtKB-UniPathway"/>
</dbReference>
<dbReference type="SUPFAM" id="SSF54197">
    <property type="entry name" value="HIT-like"/>
    <property type="match status" value="2"/>
</dbReference>
<dbReference type="InterPro" id="IPR001937">
    <property type="entry name" value="GalP_UDPtransf1"/>
</dbReference>
<keyword evidence="6" id="KW-0299">Galactose metabolism</keyword>
<dbReference type="PANTHER" id="PTHR42763:SF2">
    <property type="entry name" value="ADP-GLUCOSE PHOSPHORYLASE"/>
    <property type="match status" value="1"/>
</dbReference>